<dbReference type="SUPFAM" id="SSF51197">
    <property type="entry name" value="Clavaminate synthase-like"/>
    <property type="match status" value="1"/>
</dbReference>
<gene>
    <name evidence="3" type="ORF">ACHAXA_002488</name>
</gene>
<feature type="region of interest" description="Disordered" evidence="1">
    <location>
        <begin position="115"/>
        <end position="139"/>
    </location>
</feature>
<keyword evidence="4" id="KW-1185">Reference proteome</keyword>
<dbReference type="PANTHER" id="PTHR12480:SF35">
    <property type="entry name" value="TRANSCRIPTION FACTOR JUMONJI, JMJC DOMAIN-CONTAINING PROTEIN"/>
    <property type="match status" value="1"/>
</dbReference>
<feature type="region of interest" description="Disordered" evidence="1">
    <location>
        <begin position="422"/>
        <end position="496"/>
    </location>
</feature>
<feature type="domain" description="JmjC" evidence="2">
    <location>
        <begin position="284"/>
        <end position="437"/>
    </location>
</feature>
<dbReference type="Gene3D" id="2.60.120.650">
    <property type="entry name" value="Cupin"/>
    <property type="match status" value="1"/>
</dbReference>
<dbReference type="Proteomes" id="UP001530377">
    <property type="component" value="Unassembled WGS sequence"/>
</dbReference>
<organism evidence="3 4">
    <name type="scientific">Cyclostephanos tholiformis</name>
    <dbReference type="NCBI Taxonomy" id="382380"/>
    <lineage>
        <taxon>Eukaryota</taxon>
        <taxon>Sar</taxon>
        <taxon>Stramenopiles</taxon>
        <taxon>Ochrophyta</taxon>
        <taxon>Bacillariophyta</taxon>
        <taxon>Coscinodiscophyceae</taxon>
        <taxon>Thalassiosirophycidae</taxon>
        <taxon>Stephanodiscales</taxon>
        <taxon>Stephanodiscaceae</taxon>
        <taxon>Cyclostephanos</taxon>
    </lineage>
</organism>
<protein>
    <recommendedName>
        <fullName evidence="2">JmjC domain-containing protein</fullName>
    </recommendedName>
</protein>
<feature type="compositionally biased region" description="Acidic residues" evidence="1">
    <location>
        <begin position="118"/>
        <end position="132"/>
    </location>
</feature>
<dbReference type="PANTHER" id="PTHR12480">
    <property type="entry name" value="ARGININE DEMETHYLASE AND LYSYL-HYDROXYLASE JMJD"/>
    <property type="match status" value="1"/>
</dbReference>
<accession>A0ABD3RZT4</accession>
<feature type="region of interest" description="Disordered" evidence="1">
    <location>
        <begin position="67"/>
        <end position="103"/>
    </location>
</feature>
<dbReference type="InterPro" id="IPR003347">
    <property type="entry name" value="JmjC_dom"/>
</dbReference>
<sequence length="496" mass="56250">MHRPAAPQQRPPSSMSSSSLLVVVVVIASSILLLLVVVSGGAEASRREVELGSSSYYGRIDERPENALRFFPSRGGGGGGEEDEDGDSVASEEGRRGPDNNETLAAVVARLKAKIKNDDDDDDDEEHNDDVDYGNHNLRWEDGPSSWDEFGHDNDPSVCRMQIMTVEEWESGRHWRNNVPVMVTNVTSGWAANVNWELEEMLRRYPDAEATMGDGRRVGEIGPDAAGRLLDPTTVKEFITKHMYNPFKYFFDRKIAIPKGMLEDCRPFPLPTRKFLEDPLTGTIYAPSKKRRVHLKDERERWRDHLAIAIGSDLQGLTFHHHGAAWNTVIFGKKRWIIYQEDEEVPDMARRMALENVDDSWRDIPPTPDWIRRLYPDPWRTDVVRRHGMDCIQHAGTMMFVPRGWMHMVVNIGDTVSVISEQGLDKGEGKRPEEFLDDPPHPSSDWRDESSDDSDDDGPPLPRRNRRENESSIDDDYGPSPSEDDSSDDSEESEDA</sequence>
<dbReference type="AlphaFoldDB" id="A0ABD3RZT4"/>
<dbReference type="EMBL" id="JALLPB020000094">
    <property type="protein sequence ID" value="KAL3817728.1"/>
    <property type="molecule type" value="Genomic_DNA"/>
</dbReference>
<feature type="compositionally biased region" description="Basic and acidic residues" evidence="1">
    <location>
        <begin position="423"/>
        <end position="449"/>
    </location>
</feature>
<evidence type="ECO:0000313" key="3">
    <source>
        <dbReference type="EMBL" id="KAL3817728.1"/>
    </source>
</evidence>
<proteinExistence type="predicted"/>
<dbReference type="InterPro" id="IPR050910">
    <property type="entry name" value="JMJD6_ArgDemeth/LysHydrox"/>
</dbReference>
<evidence type="ECO:0000259" key="2">
    <source>
        <dbReference type="PROSITE" id="PS51184"/>
    </source>
</evidence>
<feature type="compositionally biased region" description="Acidic residues" evidence="1">
    <location>
        <begin position="471"/>
        <end position="496"/>
    </location>
</feature>
<dbReference type="PROSITE" id="PS51184">
    <property type="entry name" value="JMJC"/>
    <property type="match status" value="1"/>
</dbReference>
<reference evidence="3 4" key="1">
    <citation type="submission" date="2024-10" db="EMBL/GenBank/DDBJ databases">
        <title>Updated reference genomes for cyclostephanoid diatoms.</title>
        <authorList>
            <person name="Roberts W.R."/>
            <person name="Alverson A.J."/>
        </authorList>
    </citation>
    <scope>NUCLEOTIDE SEQUENCE [LARGE SCALE GENOMIC DNA]</scope>
    <source>
        <strain evidence="3 4">AJA228-03</strain>
    </source>
</reference>
<evidence type="ECO:0000256" key="1">
    <source>
        <dbReference type="SAM" id="MobiDB-lite"/>
    </source>
</evidence>
<dbReference type="Pfam" id="PF02373">
    <property type="entry name" value="JmjC"/>
    <property type="match status" value="1"/>
</dbReference>
<evidence type="ECO:0000313" key="4">
    <source>
        <dbReference type="Proteomes" id="UP001530377"/>
    </source>
</evidence>
<comment type="caution">
    <text evidence="3">The sequence shown here is derived from an EMBL/GenBank/DDBJ whole genome shotgun (WGS) entry which is preliminary data.</text>
</comment>
<name>A0ABD3RZT4_9STRA</name>